<proteinExistence type="predicted"/>
<reference evidence="3" key="1">
    <citation type="journal article" date="2019" name="Int. J. Syst. Evol. Microbiol.">
        <title>The Global Catalogue of Microorganisms (GCM) 10K type strain sequencing project: providing services to taxonomists for standard genome sequencing and annotation.</title>
        <authorList>
            <consortium name="The Broad Institute Genomics Platform"/>
            <consortium name="The Broad Institute Genome Sequencing Center for Infectious Disease"/>
            <person name="Wu L."/>
            <person name="Ma J."/>
        </authorList>
    </citation>
    <scope>NUCLEOTIDE SEQUENCE [LARGE SCALE GENOMIC DNA]</scope>
    <source>
        <strain evidence="3">JCM 16703</strain>
    </source>
</reference>
<sequence length="242" mass="24424">MTPAPAPPMIAVPAAIAPLLLVGSPATGWQDAVADLAATCGRALERPAAGEWSGAGGEPAAVVVLEGRGAAVDRERRAQVQRIARRRPVVWHDPGPDPHPVAGATLVVLGLASLAGAEGGRLPRTATAIGRAAARLAQRQAVHMVAIVLDDGDAIVARCDGTAARVVGRRRGRSTVPDAATVAARAAAELADGALPEEAVRLALATVGREGGSPGRTPRVERGTDGSLAVVPGAVQTLRSAR</sequence>
<organism evidence="2 3">
    <name type="scientific">Nocardioides fonticola</name>
    <dbReference type="NCBI Taxonomy" id="450363"/>
    <lineage>
        <taxon>Bacteria</taxon>
        <taxon>Bacillati</taxon>
        <taxon>Actinomycetota</taxon>
        <taxon>Actinomycetes</taxon>
        <taxon>Propionibacteriales</taxon>
        <taxon>Nocardioidaceae</taxon>
        <taxon>Nocardioides</taxon>
    </lineage>
</organism>
<dbReference type="Proteomes" id="UP001501495">
    <property type="component" value="Unassembled WGS sequence"/>
</dbReference>
<feature type="region of interest" description="Disordered" evidence="1">
    <location>
        <begin position="207"/>
        <end position="227"/>
    </location>
</feature>
<evidence type="ECO:0000313" key="3">
    <source>
        <dbReference type="Proteomes" id="UP001501495"/>
    </source>
</evidence>
<gene>
    <name evidence="2" type="ORF">GCM10022215_12670</name>
</gene>
<evidence type="ECO:0000313" key="2">
    <source>
        <dbReference type="EMBL" id="GAA4114532.1"/>
    </source>
</evidence>
<evidence type="ECO:0000256" key="1">
    <source>
        <dbReference type="SAM" id="MobiDB-lite"/>
    </source>
</evidence>
<protein>
    <submittedName>
        <fullName evidence="2">Uncharacterized protein</fullName>
    </submittedName>
</protein>
<name>A0ABP7XGF4_9ACTN</name>
<dbReference type="EMBL" id="BAAAZH010000010">
    <property type="protein sequence ID" value="GAA4114532.1"/>
    <property type="molecule type" value="Genomic_DNA"/>
</dbReference>
<keyword evidence="3" id="KW-1185">Reference proteome</keyword>
<accession>A0ABP7XGF4</accession>
<comment type="caution">
    <text evidence="2">The sequence shown here is derived from an EMBL/GenBank/DDBJ whole genome shotgun (WGS) entry which is preliminary data.</text>
</comment>